<sequence length="470" mass="50530">MVRAGVCMACPRAVIGAHGLSLLSSLPLPLPRSFSVFVAAPLRPPHSGLPLLHPRMASRAPWYCRYGIHGDLEKEVNVDGTVVYRTRERPCDCTPPRPCSLALPLAHPRPHPPPLRGRPAVPRAAPQRQRTSSRITGTEREDVVPPWETAHVPLPDSSQSCHSDEMVGTSLHVLVPPLALDSAVGDFYAGYVSSMSHGAAATLPHLPVISPLATVETETPFTVVTAPLEMGRCVDSLPVGMSPAPQLPAQELQPAAAAEQLPGAPPQESGSGNPQSSPTPLLQQDLLPPPASPSAAEVAAPAPLCNAESHAVDQRCGFVYCPACGVRVAAPASSASEAVQYPPTMCPMAPHRAAGEEHGSQAGGAASWAVSASSAALISRPPRARPKRPCRRRCHCHRSNHWTLQGDAWPTPPQRARQVPVKPCLLRPRVRMPLRWHRRQQRHHCHPCKTHPKSRPETLVLIKICASWMR</sequence>
<feature type="region of interest" description="Disordered" evidence="1">
    <location>
        <begin position="242"/>
        <end position="295"/>
    </location>
</feature>
<comment type="caution">
    <text evidence="2">The sequence shown here is derived from an EMBL/GenBank/DDBJ whole genome shotgun (WGS) entry which is preliminary data.</text>
</comment>
<dbReference type="Proteomes" id="UP000419144">
    <property type="component" value="Unassembled WGS sequence"/>
</dbReference>
<feature type="compositionally biased region" description="Low complexity" evidence="1">
    <location>
        <begin position="243"/>
        <end position="286"/>
    </location>
</feature>
<evidence type="ECO:0000313" key="3">
    <source>
        <dbReference type="Proteomes" id="UP000419144"/>
    </source>
</evidence>
<dbReference type="OrthoDB" id="266161at2759"/>
<organism evidence="2 3">
    <name type="scientific">Leishmania tarentolae</name>
    <name type="common">Sauroleishmania tarentolae</name>
    <dbReference type="NCBI Taxonomy" id="5689"/>
    <lineage>
        <taxon>Eukaryota</taxon>
        <taxon>Discoba</taxon>
        <taxon>Euglenozoa</taxon>
        <taxon>Kinetoplastea</taxon>
        <taxon>Metakinetoplastina</taxon>
        <taxon>Trypanosomatida</taxon>
        <taxon>Trypanosomatidae</taxon>
        <taxon>Leishmaniinae</taxon>
        <taxon>Leishmania</taxon>
        <taxon>lizard Leishmania</taxon>
    </lineage>
</organism>
<dbReference type="EMBL" id="BLBS01000004">
    <property type="protein sequence ID" value="GET85705.1"/>
    <property type="molecule type" value="Genomic_DNA"/>
</dbReference>
<accession>A0A640K9B4</accession>
<protein>
    <submittedName>
        <fullName evidence="2">Uncharacterized protein</fullName>
    </submittedName>
</protein>
<proteinExistence type="predicted"/>
<feature type="compositionally biased region" description="Low complexity" evidence="1">
    <location>
        <begin position="117"/>
        <end position="130"/>
    </location>
</feature>
<keyword evidence="3" id="KW-1185">Reference proteome</keyword>
<name>A0A640K9B4_LEITA</name>
<evidence type="ECO:0000313" key="2">
    <source>
        <dbReference type="EMBL" id="GET85705.1"/>
    </source>
</evidence>
<feature type="region of interest" description="Disordered" evidence="1">
    <location>
        <begin position="104"/>
        <end position="141"/>
    </location>
</feature>
<reference evidence="2" key="1">
    <citation type="submission" date="2019-11" db="EMBL/GenBank/DDBJ databases">
        <title>Leishmania tarentolae CDS.</title>
        <authorList>
            <person name="Goto Y."/>
            <person name="Yamagishi J."/>
        </authorList>
    </citation>
    <scope>NUCLEOTIDE SEQUENCE [LARGE SCALE GENOMIC DNA]</scope>
    <source>
        <strain evidence="2">Parrot Tar II</strain>
    </source>
</reference>
<dbReference type="AlphaFoldDB" id="A0A640K9B4"/>
<gene>
    <name evidence="2" type="ORF">LtaPh_0409400</name>
</gene>
<dbReference type="VEuPathDB" id="TriTrypDB:LtaPh_0409400"/>
<evidence type="ECO:0000256" key="1">
    <source>
        <dbReference type="SAM" id="MobiDB-lite"/>
    </source>
</evidence>